<proteinExistence type="predicted"/>
<dbReference type="InterPro" id="IPR000835">
    <property type="entry name" value="HTH_MarR-typ"/>
</dbReference>
<evidence type="ECO:0000259" key="2">
    <source>
        <dbReference type="SMART" id="SM00347"/>
    </source>
</evidence>
<feature type="region of interest" description="Disordered" evidence="1">
    <location>
        <begin position="176"/>
        <end position="202"/>
    </location>
</feature>
<dbReference type="Gene3D" id="1.10.10.10">
    <property type="entry name" value="Winged helix-like DNA-binding domain superfamily/Winged helix DNA-binding domain"/>
    <property type="match status" value="1"/>
</dbReference>
<dbReference type="Proteomes" id="UP001499933">
    <property type="component" value="Unassembled WGS sequence"/>
</dbReference>
<dbReference type="Pfam" id="PF12802">
    <property type="entry name" value="MarR_2"/>
    <property type="match status" value="1"/>
</dbReference>
<accession>A0ABP5C881</accession>
<dbReference type="EMBL" id="BAAAOG010000002">
    <property type="protein sequence ID" value="GAA1957874.1"/>
    <property type="molecule type" value="Genomic_DNA"/>
</dbReference>
<dbReference type="InterPro" id="IPR036390">
    <property type="entry name" value="WH_DNA-bd_sf"/>
</dbReference>
<feature type="domain" description="HTH marR-type" evidence="2">
    <location>
        <begin position="53"/>
        <end position="151"/>
    </location>
</feature>
<dbReference type="SUPFAM" id="SSF46785">
    <property type="entry name" value="Winged helix' DNA-binding domain"/>
    <property type="match status" value="1"/>
</dbReference>
<evidence type="ECO:0000313" key="3">
    <source>
        <dbReference type="EMBL" id="GAA1957874.1"/>
    </source>
</evidence>
<dbReference type="InterPro" id="IPR036388">
    <property type="entry name" value="WH-like_DNA-bd_sf"/>
</dbReference>
<protein>
    <recommendedName>
        <fullName evidence="2">HTH marR-type domain-containing protein</fullName>
    </recommendedName>
</protein>
<dbReference type="SMART" id="SM00347">
    <property type="entry name" value="HTH_MARR"/>
    <property type="match status" value="1"/>
</dbReference>
<comment type="caution">
    <text evidence="3">The sequence shown here is derived from an EMBL/GenBank/DDBJ whole genome shotgun (WGS) entry which is preliminary data.</text>
</comment>
<keyword evidence="4" id="KW-1185">Reference proteome</keyword>
<dbReference type="RefSeq" id="WP_344094051.1">
    <property type="nucleotide sequence ID" value="NZ_BAAAOG010000002.1"/>
</dbReference>
<evidence type="ECO:0000256" key="1">
    <source>
        <dbReference type="SAM" id="MobiDB-lite"/>
    </source>
</evidence>
<evidence type="ECO:0000313" key="4">
    <source>
        <dbReference type="Proteomes" id="UP001499933"/>
    </source>
</evidence>
<organism evidence="3 4">
    <name type="scientific">Microbacterium deminutum</name>
    <dbReference type="NCBI Taxonomy" id="344164"/>
    <lineage>
        <taxon>Bacteria</taxon>
        <taxon>Bacillati</taxon>
        <taxon>Actinomycetota</taxon>
        <taxon>Actinomycetes</taxon>
        <taxon>Micrococcales</taxon>
        <taxon>Microbacteriaceae</taxon>
        <taxon>Microbacterium</taxon>
    </lineage>
</organism>
<gene>
    <name evidence="3" type="ORF">GCM10009776_20270</name>
</gene>
<name>A0ABP5C881_9MICO</name>
<feature type="compositionally biased region" description="Polar residues" evidence="1">
    <location>
        <begin position="193"/>
        <end position="202"/>
    </location>
</feature>
<sequence length="202" mass="21905">MTDERRATGDVMARAAQRGFVTARLPHTIDRDDYTPALLALLSNVLVWGGSRVFHHVHGIGTNEWRIVSALGNHPGATSGELCVILGINKSIASRSVNVLLDRDLIAQLDGPRGSRHLYLTPAGARVHDDVMPIALRRQEILHQSLTADEVVQLNGMLVRMLDSADAMQRYENEILAGDAPDDRPAAGAKMSRSGSKSVSGR</sequence>
<reference evidence="4" key="1">
    <citation type="journal article" date="2019" name="Int. J. Syst. Evol. Microbiol.">
        <title>The Global Catalogue of Microorganisms (GCM) 10K type strain sequencing project: providing services to taxonomists for standard genome sequencing and annotation.</title>
        <authorList>
            <consortium name="The Broad Institute Genomics Platform"/>
            <consortium name="The Broad Institute Genome Sequencing Center for Infectious Disease"/>
            <person name="Wu L."/>
            <person name="Ma J."/>
        </authorList>
    </citation>
    <scope>NUCLEOTIDE SEQUENCE [LARGE SCALE GENOMIC DNA]</scope>
    <source>
        <strain evidence="4">JCM 14901</strain>
    </source>
</reference>